<evidence type="ECO:0000313" key="3">
    <source>
        <dbReference type="Proteomes" id="UP000035444"/>
    </source>
</evidence>
<dbReference type="SUPFAM" id="SSF50475">
    <property type="entry name" value="FMN-binding split barrel"/>
    <property type="match status" value="1"/>
</dbReference>
<gene>
    <name evidence="2" type="ORF">WH96_00310</name>
</gene>
<reference evidence="2 3" key="1">
    <citation type="submission" date="2015-03" db="EMBL/GenBank/DDBJ databases">
        <title>Genome Sequence of Kiloniella spongiae MEBiC09566, isolated from a marine sponge.</title>
        <authorList>
            <person name="Shao Z."/>
            <person name="Wang L."/>
            <person name="Li X."/>
        </authorList>
    </citation>
    <scope>NUCLEOTIDE SEQUENCE [LARGE SCALE GENOMIC DNA]</scope>
    <source>
        <strain evidence="2 3">MEBiC09566</strain>
    </source>
</reference>
<accession>A0A0H2MHI5</accession>
<dbReference type="GO" id="GO:0016646">
    <property type="term" value="F:oxidoreductase activity, acting on the CH-NH group of donors, NAD or NADP as acceptor"/>
    <property type="evidence" value="ECO:0007669"/>
    <property type="project" value="UniProtKB-ARBA"/>
</dbReference>
<dbReference type="PANTHER" id="PTHR43812">
    <property type="entry name" value="BLR2425 PROTEIN"/>
    <property type="match status" value="1"/>
</dbReference>
<dbReference type="InterPro" id="IPR002563">
    <property type="entry name" value="Flavin_Rdtase-like_dom"/>
</dbReference>
<dbReference type="SMART" id="SM00903">
    <property type="entry name" value="Flavin_Reduct"/>
    <property type="match status" value="1"/>
</dbReference>
<protein>
    <recommendedName>
        <fullName evidence="1">Flavin reductase like domain-containing protein</fullName>
    </recommendedName>
</protein>
<keyword evidence="3" id="KW-1185">Reference proteome</keyword>
<evidence type="ECO:0000259" key="1">
    <source>
        <dbReference type="SMART" id="SM00903"/>
    </source>
</evidence>
<dbReference type="PANTHER" id="PTHR43812:SF2">
    <property type="entry name" value="FLAVIN REDUCTASE LIKE DOMAIN-CONTAINING PROTEIN"/>
    <property type="match status" value="1"/>
</dbReference>
<dbReference type="AlphaFoldDB" id="A0A0H2MHI5"/>
<dbReference type="OrthoDB" id="9783347at2"/>
<sequence length="206" mass="22948">MFFVPGKHKEHGLPYNPFKACVLPRPIAWLSTKSTEGVCNLAPYSFFNAFADEPPIIGVGIAPDSREEGTKDTLRNIVETEEFVFNLVSWEQRTAMNESSRSSPADVDEFEAAGLEKLPSQIIKPPRVKGAPVHFECKLFKSLDLPKNHEGKHYTLILGEVVGMHIDEAYLTDGMVDATKMKPLARLGYQDYSVVNEVVQLVRPSA</sequence>
<dbReference type="EMBL" id="LAQL01000002">
    <property type="protein sequence ID" value="KLN62029.1"/>
    <property type="molecule type" value="Genomic_DNA"/>
</dbReference>
<dbReference type="PATRIC" id="fig|1489064.4.peg.971"/>
<dbReference type="GO" id="GO:0010181">
    <property type="term" value="F:FMN binding"/>
    <property type="evidence" value="ECO:0007669"/>
    <property type="project" value="InterPro"/>
</dbReference>
<dbReference type="Gene3D" id="2.30.110.10">
    <property type="entry name" value="Electron Transport, Fmn-binding Protein, Chain A"/>
    <property type="match status" value="1"/>
</dbReference>
<dbReference type="STRING" id="1489064.WH96_00310"/>
<dbReference type="Proteomes" id="UP000035444">
    <property type="component" value="Unassembled WGS sequence"/>
</dbReference>
<comment type="caution">
    <text evidence="2">The sequence shown here is derived from an EMBL/GenBank/DDBJ whole genome shotgun (WGS) entry which is preliminary data.</text>
</comment>
<organism evidence="2 3">
    <name type="scientific">Kiloniella spongiae</name>
    <dbReference type="NCBI Taxonomy" id="1489064"/>
    <lineage>
        <taxon>Bacteria</taxon>
        <taxon>Pseudomonadati</taxon>
        <taxon>Pseudomonadota</taxon>
        <taxon>Alphaproteobacteria</taxon>
        <taxon>Rhodospirillales</taxon>
        <taxon>Kiloniellaceae</taxon>
        <taxon>Kiloniella</taxon>
    </lineage>
</organism>
<feature type="domain" description="Flavin reductase like" evidence="1">
    <location>
        <begin position="20"/>
        <end position="178"/>
    </location>
</feature>
<evidence type="ECO:0000313" key="2">
    <source>
        <dbReference type="EMBL" id="KLN62029.1"/>
    </source>
</evidence>
<proteinExistence type="predicted"/>
<dbReference type="InterPro" id="IPR012349">
    <property type="entry name" value="Split_barrel_FMN-bd"/>
</dbReference>
<dbReference type="RefSeq" id="WP_047762159.1">
    <property type="nucleotide sequence ID" value="NZ_LAQL01000002.1"/>
</dbReference>
<dbReference type="Pfam" id="PF01613">
    <property type="entry name" value="Flavin_Reduct"/>
    <property type="match status" value="1"/>
</dbReference>
<name>A0A0H2MHI5_9PROT</name>